<keyword evidence="2 5" id="KW-0812">Transmembrane</keyword>
<evidence type="ECO:0000256" key="3">
    <source>
        <dbReference type="ARBA" id="ARBA00022989"/>
    </source>
</evidence>
<sequence length="185" mass="21417">MADWIKKVTKTVSEKGGIFMFVRAQFSSQISSLTDFTVTILLTNIFGVFYGNATLFGNISGGVVNCIINYKWTFKAQDSKIRDVAIKYVMVWLVNLFLNREGTVLVTELVMKWLPMESLPEIIANNVFLIPKIIVSLIVGFGWNYNMQRLFVYKNRDFKKYFKKNTQKDNKEEVIECEKEHADDI</sequence>
<dbReference type="Proteomes" id="UP001596023">
    <property type="component" value="Unassembled WGS sequence"/>
</dbReference>
<evidence type="ECO:0000256" key="1">
    <source>
        <dbReference type="ARBA" id="ARBA00004141"/>
    </source>
</evidence>
<protein>
    <submittedName>
        <fullName evidence="7">GtrA family protein</fullName>
    </submittedName>
</protein>
<proteinExistence type="predicted"/>
<keyword evidence="8" id="KW-1185">Reference proteome</keyword>
<evidence type="ECO:0000313" key="7">
    <source>
        <dbReference type="EMBL" id="MFC4672874.1"/>
    </source>
</evidence>
<accession>A0ABV9KS69</accession>
<dbReference type="EMBL" id="JBHSGN010000035">
    <property type="protein sequence ID" value="MFC4672874.1"/>
    <property type="molecule type" value="Genomic_DNA"/>
</dbReference>
<reference evidence="8" key="1">
    <citation type="journal article" date="2019" name="Int. J. Syst. Evol. Microbiol.">
        <title>The Global Catalogue of Microorganisms (GCM) 10K type strain sequencing project: providing services to taxonomists for standard genome sequencing and annotation.</title>
        <authorList>
            <consortium name="The Broad Institute Genomics Platform"/>
            <consortium name="The Broad Institute Genome Sequencing Center for Infectious Disease"/>
            <person name="Wu L."/>
            <person name="Ma J."/>
        </authorList>
    </citation>
    <scope>NUCLEOTIDE SEQUENCE [LARGE SCALE GENOMIC DNA]</scope>
    <source>
        <strain evidence="8">CCUG 66188</strain>
    </source>
</reference>
<evidence type="ECO:0000256" key="5">
    <source>
        <dbReference type="SAM" id="Phobius"/>
    </source>
</evidence>
<dbReference type="Pfam" id="PF04138">
    <property type="entry name" value="GtrA_DPMS_TM"/>
    <property type="match status" value="1"/>
</dbReference>
<keyword evidence="4 5" id="KW-0472">Membrane</keyword>
<dbReference type="InterPro" id="IPR007267">
    <property type="entry name" value="GtrA_DPMS_TM"/>
</dbReference>
<evidence type="ECO:0000313" key="8">
    <source>
        <dbReference type="Proteomes" id="UP001596023"/>
    </source>
</evidence>
<feature type="transmembrane region" description="Helical" evidence="5">
    <location>
        <begin position="55"/>
        <end position="72"/>
    </location>
</feature>
<feature type="domain" description="GtrA/DPMS transmembrane" evidence="6">
    <location>
        <begin position="31"/>
        <end position="152"/>
    </location>
</feature>
<name>A0ABV9KS69_9BACT</name>
<feature type="transmembrane region" description="Helical" evidence="5">
    <location>
        <begin position="122"/>
        <end position="145"/>
    </location>
</feature>
<dbReference type="RefSeq" id="WP_379994086.1">
    <property type="nucleotide sequence ID" value="NZ_JBHSGN010000035.1"/>
</dbReference>
<comment type="caution">
    <text evidence="7">The sequence shown here is derived from an EMBL/GenBank/DDBJ whole genome shotgun (WGS) entry which is preliminary data.</text>
</comment>
<evidence type="ECO:0000259" key="6">
    <source>
        <dbReference type="Pfam" id="PF04138"/>
    </source>
</evidence>
<evidence type="ECO:0000256" key="2">
    <source>
        <dbReference type="ARBA" id="ARBA00022692"/>
    </source>
</evidence>
<feature type="transmembrane region" description="Helical" evidence="5">
    <location>
        <begin position="84"/>
        <end position="102"/>
    </location>
</feature>
<keyword evidence="3 5" id="KW-1133">Transmembrane helix</keyword>
<evidence type="ECO:0000256" key="4">
    <source>
        <dbReference type="ARBA" id="ARBA00023136"/>
    </source>
</evidence>
<gene>
    <name evidence="7" type="ORF">ACFO6W_04125</name>
</gene>
<comment type="subcellular location">
    <subcellularLocation>
        <location evidence="1">Membrane</location>
        <topology evidence="1">Multi-pass membrane protein</topology>
    </subcellularLocation>
</comment>
<organism evidence="7 8">
    <name type="scientific">Dysgonomonas termitidis</name>
    <dbReference type="NCBI Taxonomy" id="1516126"/>
    <lineage>
        <taxon>Bacteria</taxon>
        <taxon>Pseudomonadati</taxon>
        <taxon>Bacteroidota</taxon>
        <taxon>Bacteroidia</taxon>
        <taxon>Bacteroidales</taxon>
        <taxon>Dysgonomonadaceae</taxon>
        <taxon>Dysgonomonas</taxon>
    </lineage>
</organism>